<evidence type="ECO:0008006" key="4">
    <source>
        <dbReference type="Google" id="ProtNLM"/>
    </source>
</evidence>
<feature type="transmembrane region" description="Helical" evidence="1">
    <location>
        <begin position="80"/>
        <end position="97"/>
    </location>
</feature>
<keyword evidence="1" id="KW-0812">Transmembrane</keyword>
<evidence type="ECO:0000313" key="2">
    <source>
        <dbReference type="EMBL" id="AND40337.1"/>
    </source>
</evidence>
<dbReference type="Proteomes" id="UP000077856">
    <property type="component" value="Chromosome"/>
</dbReference>
<evidence type="ECO:0000313" key="3">
    <source>
        <dbReference type="Proteomes" id="UP000077856"/>
    </source>
</evidence>
<feature type="transmembrane region" description="Helical" evidence="1">
    <location>
        <begin position="207"/>
        <end position="229"/>
    </location>
</feature>
<protein>
    <recommendedName>
        <fullName evidence="4">ABC transporter permease</fullName>
    </recommendedName>
</protein>
<name>A0A160MBR7_9BACI</name>
<gene>
    <name evidence="2" type="ORF">A361_14645</name>
</gene>
<dbReference type="EMBL" id="CP015506">
    <property type="protein sequence ID" value="AND40337.1"/>
    <property type="molecule type" value="Genomic_DNA"/>
</dbReference>
<dbReference type="NCBIfam" id="TIGR02206">
    <property type="entry name" value="intg_mem_TP0381"/>
    <property type="match status" value="1"/>
</dbReference>
<dbReference type="InterPro" id="IPR011737">
    <property type="entry name" value="CHP02206_TP0381"/>
</dbReference>
<feature type="transmembrane region" description="Helical" evidence="1">
    <location>
        <begin position="20"/>
        <end position="37"/>
    </location>
</feature>
<sequence length="242" mass="28656">MEWFGKSHKYYNFEMFSASHLVTLAIFFLVSSAIFLYRKKLKGAGWRRFEVGSAISLILVEISNHVWMLENGVWKFGRSMPLELCNIGLILCILLLMTRKKIIFELLFFIAILGATQAILTPALTYDFPHFRFFHFFYAHMMVVWAALYFLWARNYYPSFQSVIKLIVFINLLLPVILLINNQTKGNYWFLRHKPETPSFFDVLGPYPWYIFSLESLLLILSLIAWFILRKRENSHKGRSHF</sequence>
<organism evidence="2 3">
    <name type="scientific">Cytobacillus oceanisediminis 2691</name>
    <dbReference type="NCBI Taxonomy" id="1196031"/>
    <lineage>
        <taxon>Bacteria</taxon>
        <taxon>Bacillati</taxon>
        <taxon>Bacillota</taxon>
        <taxon>Bacilli</taxon>
        <taxon>Bacillales</taxon>
        <taxon>Bacillaceae</taxon>
        <taxon>Cytobacillus</taxon>
    </lineage>
</organism>
<dbReference type="STRING" id="1196031.A361_14645"/>
<keyword evidence="1" id="KW-1133">Transmembrane helix</keyword>
<feature type="transmembrane region" description="Helical" evidence="1">
    <location>
        <begin position="163"/>
        <end position="180"/>
    </location>
</feature>
<dbReference type="eggNOG" id="COG5522">
    <property type="taxonomic scope" value="Bacteria"/>
</dbReference>
<feature type="transmembrane region" description="Helical" evidence="1">
    <location>
        <begin position="131"/>
        <end position="151"/>
    </location>
</feature>
<keyword evidence="1" id="KW-0472">Membrane</keyword>
<evidence type="ECO:0000256" key="1">
    <source>
        <dbReference type="SAM" id="Phobius"/>
    </source>
</evidence>
<dbReference type="Pfam" id="PF14808">
    <property type="entry name" value="TMEM164"/>
    <property type="match status" value="1"/>
</dbReference>
<reference evidence="2 3" key="1">
    <citation type="submission" date="2016-04" db="EMBL/GenBank/DDBJ databases">
        <title>Complete genome sequence of Bacillus oceanisediminis strain 2691.</title>
        <authorList>
            <person name="Jeong H."/>
            <person name="Kim H.J."/>
            <person name="Lee D.-W."/>
        </authorList>
    </citation>
    <scope>NUCLEOTIDE SEQUENCE [LARGE SCALE GENOMIC DNA]</scope>
    <source>
        <strain evidence="2 3">2691</strain>
    </source>
</reference>
<accession>A0A160MBR7</accession>
<proteinExistence type="predicted"/>
<feature type="transmembrane region" description="Helical" evidence="1">
    <location>
        <begin position="104"/>
        <end position="125"/>
    </location>
</feature>
<dbReference type="AlphaFoldDB" id="A0A160MBR7"/>
<dbReference type="KEGG" id="bon:A361_14645"/>
<feature type="transmembrane region" description="Helical" evidence="1">
    <location>
        <begin position="49"/>
        <end position="68"/>
    </location>
</feature>